<name>A0AAV7MMR7_PLEWA</name>
<reference evidence="2" key="1">
    <citation type="journal article" date="2022" name="bioRxiv">
        <title>Sequencing and chromosome-scale assembly of the giantPleurodeles waltlgenome.</title>
        <authorList>
            <person name="Brown T."/>
            <person name="Elewa A."/>
            <person name="Iarovenko S."/>
            <person name="Subramanian E."/>
            <person name="Araus A.J."/>
            <person name="Petzold A."/>
            <person name="Susuki M."/>
            <person name="Suzuki K.-i.T."/>
            <person name="Hayashi T."/>
            <person name="Toyoda A."/>
            <person name="Oliveira C."/>
            <person name="Osipova E."/>
            <person name="Leigh N.D."/>
            <person name="Simon A."/>
            <person name="Yun M.H."/>
        </authorList>
    </citation>
    <scope>NUCLEOTIDE SEQUENCE</scope>
    <source>
        <strain evidence="2">20211129_DDA</strain>
        <tissue evidence="2">Liver</tissue>
    </source>
</reference>
<gene>
    <name evidence="2" type="ORF">NDU88_001806</name>
</gene>
<organism evidence="2 3">
    <name type="scientific">Pleurodeles waltl</name>
    <name type="common">Iberian ribbed newt</name>
    <dbReference type="NCBI Taxonomy" id="8319"/>
    <lineage>
        <taxon>Eukaryota</taxon>
        <taxon>Metazoa</taxon>
        <taxon>Chordata</taxon>
        <taxon>Craniata</taxon>
        <taxon>Vertebrata</taxon>
        <taxon>Euteleostomi</taxon>
        <taxon>Amphibia</taxon>
        <taxon>Batrachia</taxon>
        <taxon>Caudata</taxon>
        <taxon>Salamandroidea</taxon>
        <taxon>Salamandridae</taxon>
        <taxon>Pleurodelinae</taxon>
        <taxon>Pleurodeles</taxon>
    </lineage>
</organism>
<sequence>MSRGCCPDDPGLRTLLSSYRVGESPLRLWHLLPRKRRGPRLVLAARSRHVRPLCHRSQVPPAPLGAVLPKSSVSISGRRARYLPLGGHRTVLCSAPSSPLRRLPTPPRPRRRHDSGPTQQVLHLPAALRCLQRFVTGAPLQFFLLAPAEAAVQTNFV</sequence>
<proteinExistence type="predicted"/>
<evidence type="ECO:0000256" key="1">
    <source>
        <dbReference type="SAM" id="MobiDB-lite"/>
    </source>
</evidence>
<keyword evidence="3" id="KW-1185">Reference proteome</keyword>
<comment type="caution">
    <text evidence="2">The sequence shown here is derived from an EMBL/GenBank/DDBJ whole genome shotgun (WGS) entry which is preliminary data.</text>
</comment>
<feature type="region of interest" description="Disordered" evidence="1">
    <location>
        <begin position="96"/>
        <end position="119"/>
    </location>
</feature>
<protein>
    <submittedName>
        <fullName evidence="2">Uncharacterized protein</fullName>
    </submittedName>
</protein>
<dbReference type="AlphaFoldDB" id="A0AAV7MMR7"/>
<accession>A0AAV7MMR7</accession>
<dbReference type="EMBL" id="JANPWB010000013">
    <property type="protein sequence ID" value="KAJ1104394.1"/>
    <property type="molecule type" value="Genomic_DNA"/>
</dbReference>
<evidence type="ECO:0000313" key="2">
    <source>
        <dbReference type="EMBL" id="KAJ1104394.1"/>
    </source>
</evidence>
<evidence type="ECO:0000313" key="3">
    <source>
        <dbReference type="Proteomes" id="UP001066276"/>
    </source>
</evidence>
<dbReference type="Proteomes" id="UP001066276">
    <property type="component" value="Chromosome 9"/>
</dbReference>